<organism evidence="2 3">
    <name type="scientific">Sphingomonas leidyi</name>
    <dbReference type="NCBI Taxonomy" id="68569"/>
    <lineage>
        <taxon>Bacteria</taxon>
        <taxon>Pseudomonadati</taxon>
        <taxon>Pseudomonadota</taxon>
        <taxon>Alphaproteobacteria</taxon>
        <taxon>Sphingomonadales</taxon>
        <taxon>Sphingomonadaceae</taxon>
        <taxon>Sphingomonas</taxon>
    </lineage>
</organism>
<dbReference type="RefSeq" id="WP_243857737.1">
    <property type="nucleotide sequence ID" value="NZ_CP170557.1"/>
</dbReference>
<gene>
    <name evidence="2" type="ORF">FHR20_004551</name>
</gene>
<keyword evidence="3" id="KW-1185">Reference proteome</keyword>
<name>A0A7X5V442_9SPHN</name>
<evidence type="ECO:0000259" key="1">
    <source>
        <dbReference type="PROSITE" id="PS50943"/>
    </source>
</evidence>
<dbReference type="InterPro" id="IPR010982">
    <property type="entry name" value="Lambda_DNA-bd_dom_sf"/>
</dbReference>
<dbReference type="EMBL" id="JAASQV010000008">
    <property type="protein sequence ID" value="NIJ67565.1"/>
    <property type="molecule type" value="Genomic_DNA"/>
</dbReference>
<feature type="domain" description="HTH cro/C1-type" evidence="1">
    <location>
        <begin position="41"/>
        <end position="70"/>
    </location>
</feature>
<dbReference type="SUPFAM" id="SSF47413">
    <property type="entry name" value="lambda repressor-like DNA-binding domains"/>
    <property type="match status" value="1"/>
</dbReference>
<comment type="caution">
    <text evidence="2">The sequence shown here is derived from an EMBL/GenBank/DDBJ whole genome shotgun (WGS) entry which is preliminary data.</text>
</comment>
<dbReference type="PROSITE" id="PS50943">
    <property type="entry name" value="HTH_CROC1"/>
    <property type="match status" value="1"/>
</dbReference>
<evidence type="ECO:0000313" key="2">
    <source>
        <dbReference type="EMBL" id="NIJ67565.1"/>
    </source>
</evidence>
<protein>
    <submittedName>
        <fullName evidence="2">Transcriptional regulator with XRE-family HTH domain</fullName>
    </submittedName>
</protein>
<dbReference type="Proteomes" id="UP000564677">
    <property type="component" value="Unassembled WGS sequence"/>
</dbReference>
<sequence length="354" mass="38158">MIDFYRAIVFPNRVREQRQRHGFAKLLRLSARIPEIPYIRLSKIERGEVVARADELRRVAAALGIAPAELLLDIDAADFDIAAWAEPFSDGAQIDLKEERFAVLLGAALRARRTLDPALTIAMIERDYGLPPVNLSRVENAQKPFGRWNSAVQRALFALFGVADEPALRAEVEKRRAAGVLDSFLATIANPETRISRTRERVAELLAALREEAPAPAVAATAALLPLPGAPVTAIRLLPVFGAPLPHGLIGDQPTGRTVEAPHIAGPRAFGLKVCRATLGGGLPAQAIVVADPDRLPVPGGIAALREEEGWRLLSVASGRDGRMIGYSINPDMEVSLDDCDPARLAAIVSAVFL</sequence>
<reference evidence="2 3" key="1">
    <citation type="submission" date="2020-03" db="EMBL/GenBank/DDBJ databases">
        <title>Genomic Encyclopedia of Type Strains, Phase IV (KMG-IV): sequencing the most valuable type-strain genomes for metagenomic binning, comparative biology and taxonomic classification.</title>
        <authorList>
            <person name="Goeker M."/>
        </authorList>
    </citation>
    <scope>NUCLEOTIDE SEQUENCE [LARGE SCALE GENOMIC DNA]</scope>
    <source>
        <strain evidence="2 3">DSM 4733</strain>
    </source>
</reference>
<dbReference type="CDD" id="cd00093">
    <property type="entry name" value="HTH_XRE"/>
    <property type="match status" value="1"/>
</dbReference>
<dbReference type="GO" id="GO:0003677">
    <property type="term" value="F:DNA binding"/>
    <property type="evidence" value="ECO:0007669"/>
    <property type="project" value="InterPro"/>
</dbReference>
<accession>A0A7X5V442</accession>
<dbReference type="SMART" id="SM00530">
    <property type="entry name" value="HTH_XRE"/>
    <property type="match status" value="1"/>
</dbReference>
<dbReference type="AlphaFoldDB" id="A0A7X5V442"/>
<dbReference type="InterPro" id="IPR001387">
    <property type="entry name" value="Cro/C1-type_HTH"/>
</dbReference>
<evidence type="ECO:0000313" key="3">
    <source>
        <dbReference type="Proteomes" id="UP000564677"/>
    </source>
</evidence>
<proteinExistence type="predicted"/>
<dbReference type="Gene3D" id="1.10.260.40">
    <property type="entry name" value="lambda repressor-like DNA-binding domains"/>
    <property type="match status" value="1"/>
</dbReference>